<feature type="coiled-coil region" evidence="1">
    <location>
        <begin position="435"/>
        <end position="462"/>
    </location>
</feature>
<reference evidence="4" key="2">
    <citation type="submission" date="2013-10" db="EMBL/GenBank/DDBJ databases">
        <authorList>
            <person name="Aslett M."/>
        </authorList>
    </citation>
    <scope>NUCLEOTIDE SEQUENCE</scope>
    <source>
        <strain evidence="4">Houghton</strain>
    </source>
</reference>
<evidence type="ECO:0000313" key="5">
    <source>
        <dbReference type="Proteomes" id="UP000018050"/>
    </source>
</evidence>
<feature type="compositionally biased region" description="Polar residues" evidence="2">
    <location>
        <begin position="139"/>
        <end position="155"/>
    </location>
</feature>
<gene>
    <name evidence="4" type="ORF">EAH_00019190</name>
</gene>
<proteinExistence type="predicted"/>
<dbReference type="VEuPathDB" id="ToxoDB:EAH_00019190"/>
<feature type="region of interest" description="Disordered" evidence="2">
    <location>
        <begin position="48"/>
        <end position="185"/>
    </location>
</feature>
<keyword evidence="1" id="KW-0175">Coiled coil</keyword>
<dbReference type="RefSeq" id="XP_013252826.1">
    <property type="nucleotide sequence ID" value="XM_013397372.1"/>
</dbReference>
<organism evidence="4 5">
    <name type="scientific">Eimeria acervulina</name>
    <name type="common">Coccidian parasite</name>
    <dbReference type="NCBI Taxonomy" id="5801"/>
    <lineage>
        <taxon>Eukaryota</taxon>
        <taxon>Sar</taxon>
        <taxon>Alveolata</taxon>
        <taxon>Apicomplexa</taxon>
        <taxon>Conoidasida</taxon>
        <taxon>Coccidia</taxon>
        <taxon>Eucoccidiorida</taxon>
        <taxon>Eimeriorina</taxon>
        <taxon>Eimeriidae</taxon>
        <taxon>Eimeria</taxon>
    </lineage>
</organism>
<feature type="signal peptide" evidence="3">
    <location>
        <begin position="1"/>
        <end position="16"/>
    </location>
</feature>
<dbReference type="Proteomes" id="UP000018050">
    <property type="component" value="Unassembled WGS sequence"/>
</dbReference>
<evidence type="ECO:0000256" key="3">
    <source>
        <dbReference type="SAM" id="SignalP"/>
    </source>
</evidence>
<protein>
    <submittedName>
        <fullName evidence="4">Uncharacterized protein</fullName>
    </submittedName>
</protein>
<dbReference type="GeneID" id="25269989"/>
<evidence type="ECO:0000256" key="1">
    <source>
        <dbReference type="SAM" id="Coils"/>
    </source>
</evidence>
<sequence length="484" mass="52963">MCLSATIFLLLRGHQCLRLLESHEGLTGRIGERLLSVAETGTFRHCFESDAEGERGASGGTGGGAASRATSGAASASSGGTASGASSGPSWRSPSGTASGTSPAAGHVLQAPETPEGSVDRGPHKVPLRAASFRMPGSFGQSKNFPVSPATSSDLQGELGGYRPDVSASNKRLEGTARSMKKPVSEKSVLLDPPLDIGEHARQLELLQLSGYDCFDLTETDLELLHTAEDYLTRMLRKRTNLLKSLRANTTKQRLLEARMEGLALDGSTTSAEEQRIFRGALTKLKEEAQSQERLLWRTRRELKTMVPQRQHMALALRLVARRRASGMYLSSKGAAAVSAATLVVKGPKGAHFVATAAEEKEIMKMSRELLTRMRESTEALTTEMDSLEPRSGGRFAAFRIFRAMEKRHEKCKLLQMEASTFILQLRFVLISAPKRQTIEELEAANLQLRRAIDRCSSLLQDRQRAHDPGFLRSLFRRLRIGDF</sequence>
<accession>U6GDN4</accession>
<dbReference type="OrthoDB" id="348442at2759"/>
<name>U6GDN4_EIMAC</name>
<feature type="chain" id="PRO_5004669814" evidence="3">
    <location>
        <begin position="17"/>
        <end position="484"/>
    </location>
</feature>
<dbReference type="AlphaFoldDB" id="U6GDN4"/>
<feature type="compositionally biased region" description="Polar residues" evidence="2">
    <location>
        <begin position="89"/>
        <end position="102"/>
    </location>
</feature>
<dbReference type="EMBL" id="HG670442">
    <property type="protein sequence ID" value="CDI76679.1"/>
    <property type="molecule type" value="Genomic_DNA"/>
</dbReference>
<dbReference type="OMA" id="AMEKRHE"/>
<reference evidence="4" key="1">
    <citation type="submission" date="2013-10" db="EMBL/GenBank/DDBJ databases">
        <title>Genomic analysis of the causative agents of coccidiosis in chickens.</title>
        <authorList>
            <person name="Reid A.J."/>
            <person name="Blake D."/>
            <person name="Billington K."/>
            <person name="Browne H."/>
            <person name="Dunn M."/>
            <person name="Hung S."/>
            <person name="Kawahara F."/>
            <person name="Miranda-Saavedra D."/>
            <person name="Mourier T."/>
            <person name="Nagra H."/>
            <person name="Otto T.D."/>
            <person name="Rawlings N."/>
            <person name="Sanchez A."/>
            <person name="Sanders M."/>
            <person name="Subramaniam C."/>
            <person name="Tay Y."/>
            <person name="Dear P."/>
            <person name="Doerig C."/>
            <person name="Gruber A."/>
            <person name="Parkinson J."/>
            <person name="Shirley M."/>
            <person name="Wan K.L."/>
            <person name="Berriman M."/>
            <person name="Tomley F."/>
            <person name="Pain A."/>
        </authorList>
    </citation>
    <scope>NUCLEOTIDE SEQUENCE</scope>
    <source>
        <strain evidence="4">Houghton</strain>
    </source>
</reference>
<feature type="compositionally biased region" description="Low complexity" evidence="2">
    <location>
        <begin position="66"/>
        <end position="88"/>
    </location>
</feature>
<evidence type="ECO:0000313" key="4">
    <source>
        <dbReference type="EMBL" id="CDI76679.1"/>
    </source>
</evidence>
<feature type="compositionally biased region" description="Gly residues" evidence="2">
    <location>
        <begin position="56"/>
        <end position="65"/>
    </location>
</feature>
<keyword evidence="5" id="KW-1185">Reference proteome</keyword>
<keyword evidence="3" id="KW-0732">Signal</keyword>
<evidence type="ECO:0000256" key="2">
    <source>
        <dbReference type="SAM" id="MobiDB-lite"/>
    </source>
</evidence>